<organism evidence="1 2">
    <name type="scientific">Holdemania filiformis</name>
    <dbReference type="NCBI Taxonomy" id="61171"/>
    <lineage>
        <taxon>Bacteria</taxon>
        <taxon>Bacillati</taxon>
        <taxon>Bacillota</taxon>
        <taxon>Erysipelotrichia</taxon>
        <taxon>Erysipelotrichales</taxon>
        <taxon>Erysipelotrichaceae</taxon>
        <taxon>Holdemania</taxon>
    </lineage>
</organism>
<dbReference type="Proteomes" id="UP000284178">
    <property type="component" value="Unassembled WGS sequence"/>
</dbReference>
<dbReference type="EMBL" id="QRUP01000019">
    <property type="protein sequence ID" value="RGR70977.1"/>
    <property type="molecule type" value="Genomic_DNA"/>
</dbReference>
<proteinExistence type="predicted"/>
<comment type="caution">
    <text evidence="1">The sequence shown here is derived from an EMBL/GenBank/DDBJ whole genome shotgun (WGS) entry which is preliminary data.</text>
</comment>
<dbReference type="GeneID" id="83016434"/>
<dbReference type="AlphaFoldDB" id="A0A412FS75"/>
<accession>A0A412FS75</accession>
<gene>
    <name evidence="1" type="ORF">DWY25_13615</name>
</gene>
<evidence type="ECO:0000313" key="1">
    <source>
        <dbReference type="EMBL" id="RGR70977.1"/>
    </source>
</evidence>
<dbReference type="SUPFAM" id="SSF53756">
    <property type="entry name" value="UDP-Glycosyltransferase/glycogen phosphorylase"/>
    <property type="match status" value="1"/>
</dbReference>
<evidence type="ECO:0000313" key="2">
    <source>
        <dbReference type="Proteomes" id="UP000284178"/>
    </source>
</evidence>
<reference evidence="1 2" key="1">
    <citation type="submission" date="2018-08" db="EMBL/GenBank/DDBJ databases">
        <title>A genome reference for cultivated species of the human gut microbiota.</title>
        <authorList>
            <person name="Zou Y."/>
            <person name="Xue W."/>
            <person name="Luo G."/>
        </authorList>
    </citation>
    <scope>NUCLEOTIDE SEQUENCE [LARGE SCALE GENOMIC DNA]</scope>
    <source>
        <strain evidence="1 2">AF24-29</strain>
    </source>
</reference>
<evidence type="ECO:0008006" key="3">
    <source>
        <dbReference type="Google" id="ProtNLM"/>
    </source>
</evidence>
<dbReference type="Gene3D" id="3.40.50.2000">
    <property type="entry name" value="Glycogen Phosphorylase B"/>
    <property type="match status" value="1"/>
</dbReference>
<sequence>MSEIKKKYFPKILIISHNALSKTQNNGKTIETLFKEWPKEKIFHLFLDRDNDDSAFCSRSFCVNDYDALDNFFRLKKKRYACELRIEDNFIQPDKDYYKIIQKLINHNYKNDSKKSGKTIENLKQKVIQRKPFFSWLRQSLWNGKKWFMNDILLWVKDIKPDLIFFQGSGFHYSYDIVEQILDDTDLPIILQLTDDYTQPPYKYSLIDHYITNRYIKIFRRVIKRASGIVVISEKMKEEYLRKFGGQNYFIMSNALDRNFQDKELNVNGEINILYAGNLGLGRYEELIKFEQLLSGLIRKKGYKIVLKVCSSTILSEGKLDYFHDSKIIEWKGFLSSKEVEQLIEDCDFLLHVESTDEINKRITRLSISTKIGEYLGARRCIIALGPQDIASIEYIRNKKLGLVLSTNDTEKSICLLDQVIIDMCFRNVFIKNATVEFNTRYNQEYISNSIYEIVSQITEKKEESSN</sequence>
<protein>
    <recommendedName>
        <fullName evidence="3">Glycosyltransferase subfamily 4-like N-terminal domain-containing protein</fullName>
    </recommendedName>
</protein>
<keyword evidence="2" id="KW-1185">Reference proteome</keyword>
<name>A0A412FS75_9FIRM</name>
<dbReference type="RefSeq" id="WP_117895693.1">
    <property type="nucleotide sequence ID" value="NZ_CABJCV010000019.1"/>
</dbReference>